<proteinExistence type="predicted"/>
<dbReference type="AlphaFoldDB" id="A0A5M6D335"/>
<keyword evidence="2" id="KW-1185">Reference proteome</keyword>
<sequence>MTDFRLTPFCCFAINYAARGATHIDGAVNNAANNGLQRRPRVDIFEAESRPRGPAEPRRSPINAQYSMTADKISREEWNTDPLAAGVAIYSSVPNDRRPEWAASILAACCHRVANVPKPIQYVIDLASDPKKWKLAHDAFSRVRKLTLAAERRPIEKLDHYLLYVAENTAKVIYNASGSSAPFDRDPGAWLVRCAKEFADCENDPPFTFSLWSLLTDFPSASGP</sequence>
<accession>A0A5M6D335</accession>
<dbReference type="RefSeq" id="WP_150077642.1">
    <property type="nucleotide sequence ID" value="NZ_VWOX01000009.1"/>
</dbReference>
<organism evidence="1 2">
    <name type="scientific">Roseiconus nitratireducens</name>
    <dbReference type="NCBI Taxonomy" id="2605748"/>
    <lineage>
        <taxon>Bacteria</taxon>
        <taxon>Pseudomonadati</taxon>
        <taxon>Planctomycetota</taxon>
        <taxon>Planctomycetia</taxon>
        <taxon>Pirellulales</taxon>
        <taxon>Pirellulaceae</taxon>
        <taxon>Roseiconus</taxon>
    </lineage>
</organism>
<dbReference type="EMBL" id="VWOX01000009">
    <property type="protein sequence ID" value="KAA5541908.1"/>
    <property type="molecule type" value="Genomic_DNA"/>
</dbReference>
<evidence type="ECO:0000313" key="2">
    <source>
        <dbReference type="Proteomes" id="UP000324479"/>
    </source>
</evidence>
<reference evidence="1 2" key="1">
    <citation type="submission" date="2019-08" db="EMBL/GenBank/DDBJ databases">
        <authorList>
            <person name="Dhanesh K."/>
            <person name="Kumar G."/>
            <person name="Sasikala C."/>
            <person name="Venkata Ramana C."/>
        </authorList>
    </citation>
    <scope>NUCLEOTIDE SEQUENCE [LARGE SCALE GENOMIC DNA]</scope>
    <source>
        <strain evidence="1 2">JC645</strain>
    </source>
</reference>
<protein>
    <submittedName>
        <fullName evidence="1">Uncharacterized protein</fullName>
    </submittedName>
</protein>
<name>A0A5M6D335_9BACT</name>
<evidence type="ECO:0000313" key="1">
    <source>
        <dbReference type="EMBL" id="KAA5541908.1"/>
    </source>
</evidence>
<dbReference type="Proteomes" id="UP000324479">
    <property type="component" value="Unassembled WGS sequence"/>
</dbReference>
<gene>
    <name evidence="1" type="ORF">FYK55_17075</name>
</gene>
<comment type="caution">
    <text evidence="1">The sequence shown here is derived from an EMBL/GenBank/DDBJ whole genome shotgun (WGS) entry which is preliminary data.</text>
</comment>